<dbReference type="GO" id="GO:0008840">
    <property type="term" value="F:4-hydroxy-tetrahydrodipicolinate synthase activity"/>
    <property type="evidence" value="ECO:0007669"/>
    <property type="project" value="TreeGrafter"/>
</dbReference>
<comment type="similarity">
    <text evidence="1 3">Belongs to the DapA family.</text>
</comment>
<dbReference type="Pfam" id="PF00701">
    <property type="entry name" value="DHDPS"/>
    <property type="match status" value="1"/>
</dbReference>
<dbReference type="Proteomes" id="UP000595917">
    <property type="component" value="Chromosome"/>
</dbReference>
<accession>A0A7T7XKC7</accession>
<keyword evidence="2 3" id="KW-0456">Lyase</keyword>
<dbReference type="SUPFAM" id="SSF51569">
    <property type="entry name" value="Aldolase"/>
    <property type="match status" value="1"/>
</dbReference>
<evidence type="ECO:0000313" key="6">
    <source>
        <dbReference type="Proteomes" id="UP000595917"/>
    </source>
</evidence>
<feature type="active site" description="Schiff-base intermediate with substrate" evidence="4">
    <location>
        <position position="168"/>
    </location>
</feature>
<dbReference type="AlphaFoldDB" id="A0A7T7XKC7"/>
<dbReference type="InterPro" id="IPR002220">
    <property type="entry name" value="DapA-like"/>
</dbReference>
<evidence type="ECO:0000256" key="2">
    <source>
        <dbReference type="ARBA" id="ARBA00023239"/>
    </source>
</evidence>
<evidence type="ECO:0000256" key="1">
    <source>
        <dbReference type="ARBA" id="ARBA00007592"/>
    </source>
</evidence>
<dbReference type="KEGG" id="bhc:JFL75_13240"/>
<dbReference type="RefSeq" id="WP_215625206.1">
    <property type="nucleotide sequence ID" value="NZ_CP067089.2"/>
</dbReference>
<dbReference type="PIRSF" id="PIRSF001365">
    <property type="entry name" value="DHDPS"/>
    <property type="match status" value="1"/>
</dbReference>
<evidence type="ECO:0000313" key="5">
    <source>
        <dbReference type="EMBL" id="QQO07900.1"/>
    </source>
</evidence>
<keyword evidence="6" id="KW-1185">Reference proteome</keyword>
<protein>
    <submittedName>
        <fullName evidence="5">Dihydrodipicolinate synthase family protein</fullName>
    </submittedName>
</protein>
<dbReference type="PANTHER" id="PTHR12128">
    <property type="entry name" value="DIHYDRODIPICOLINATE SYNTHASE"/>
    <property type="match status" value="1"/>
</dbReference>
<dbReference type="CDD" id="cd00408">
    <property type="entry name" value="DHDPS-like"/>
    <property type="match status" value="1"/>
</dbReference>
<gene>
    <name evidence="5" type="ORF">JFL75_13240</name>
</gene>
<evidence type="ECO:0000256" key="3">
    <source>
        <dbReference type="PIRNR" id="PIRNR001365"/>
    </source>
</evidence>
<organism evidence="5 6">
    <name type="scientific">Breznakiella homolactica</name>
    <dbReference type="NCBI Taxonomy" id="2798577"/>
    <lineage>
        <taxon>Bacteria</taxon>
        <taxon>Pseudomonadati</taxon>
        <taxon>Spirochaetota</taxon>
        <taxon>Spirochaetia</taxon>
        <taxon>Spirochaetales</taxon>
        <taxon>Breznakiellaceae</taxon>
        <taxon>Breznakiella</taxon>
    </lineage>
</organism>
<reference evidence="5" key="1">
    <citation type="submission" date="2021-01" db="EMBL/GenBank/DDBJ databases">
        <title>Description of Breznakiella homolactica.</title>
        <authorList>
            <person name="Song Y."/>
            <person name="Brune A."/>
        </authorList>
    </citation>
    <scope>NUCLEOTIDE SEQUENCE</scope>
    <source>
        <strain evidence="5">RmG30</strain>
    </source>
</reference>
<name>A0A7T7XKC7_9SPIR</name>
<dbReference type="PANTHER" id="PTHR12128:SF66">
    <property type="entry name" value="4-HYDROXY-2-OXOGLUTARATE ALDOLASE, MITOCHONDRIAL"/>
    <property type="match status" value="1"/>
</dbReference>
<sequence length="308" mass="34321">MNLNFPDGIWPVMLTPFTEEGSVDFAKLEELIEWYQANGSAGLFAVCQSSEMFFLSQDERAAVAKFVKEHARIPVIASGHISDGMDEQTEELNRIAASGVDALILISNRLAAPEEGDAVFLERLERLMERLPPDLPLGVYECPYPYKRLLSPAVVRYMAGSGRFHFIKDTSCDMDNIREKLEITKGSGLKLYNANTATLLESLRAGASGYSGVMANFHPRLYRLLLGHWEAAPREAEVLQELLTMCSLIECRSYPRNAKYMLQLLGLGLTQYTRKPDMPPLSAAERAEVQQLAGLSEAVENRLAEAGW</sequence>
<dbReference type="SMART" id="SM01130">
    <property type="entry name" value="DHDPS"/>
    <property type="match status" value="1"/>
</dbReference>
<evidence type="ECO:0000256" key="4">
    <source>
        <dbReference type="PIRSR" id="PIRSR001365-1"/>
    </source>
</evidence>
<dbReference type="EMBL" id="CP067089">
    <property type="protein sequence ID" value="QQO07900.1"/>
    <property type="molecule type" value="Genomic_DNA"/>
</dbReference>
<dbReference type="InterPro" id="IPR013785">
    <property type="entry name" value="Aldolase_TIM"/>
</dbReference>
<dbReference type="Gene3D" id="3.20.20.70">
    <property type="entry name" value="Aldolase class I"/>
    <property type="match status" value="1"/>
</dbReference>
<proteinExistence type="inferred from homology"/>
<feature type="active site" description="Proton donor/acceptor" evidence="4">
    <location>
        <position position="140"/>
    </location>
</feature>